<evidence type="ECO:0000256" key="1">
    <source>
        <dbReference type="ARBA" id="ARBA00007613"/>
    </source>
</evidence>
<dbReference type="NCBIfam" id="TIGR01845">
    <property type="entry name" value="outer_NodT"/>
    <property type="match status" value="1"/>
</dbReference>
<dbReference type="PANTHER" id="PTHR30203">
    <property type="entry name" value="OUTER MEMBRANE CATION EFFLUX PROTEIN"/>
    <property type="match status" value="1"/>
</dbReference>
<dbReference type="Proteomes" id="UP000306236">
    <property type="component" value="Unassembled WGS sequence"/>
</dbReference>
<keyword evidence="2" id="KW-0449">Lipoprotein</keyword>
<evidence type="ECO:0000256" key="2">
    <source>
        <dbReference type="RuleBase" id="RU362097"/>
    </source>
</evidence>
<sequence length="491" mass="52091">MTSSFLMRRLTPLALAAFMAGCSMMPAYEQPATPVASEYPTNGLTDPGLQGGEGQQLARWQDFVDNAQLRELIDLSLSNNRDLRVATLSIEQARAQYSLAGAGPFPTISAGLSAQRQSTGGGSGNDSTISSSYAGGLMVSSWEIDFFGRLASLTEAARANFLSTAYAREAVQTSLIASVASAWLNLQTATAMVELTEQTLQTREESQKLTQLRFDSGVASALEMRQAESLTASARATLAEQLRLRAQAVNALTLLVGQTIEPRLLQASDLPLDVFADVPAGLPSDLLIRRPDIQQAEWSLRSANANIGAARAAFFPSISLTASAGSASSHLSDLFSSGTFGWSLAPQALLPIFDAGRNRANLRGAEAARDIAVAQYEKSIQSAFSEVADALAGRATLGNQLQAQQDLVEAEQQRYELSDLLYRSGVASSLDALDAQRSLFAAQQAVLQTRSTLLANRVALYRVLGGGWNDQQDLSAVAAEPASESVGSGSE</sequence>
<comment type="similarity">
    <text evidence="1 2">Belongs to the outer membrane factor (OMF) (TC 1.B.17) family.</text>
</comment>
<comment type="caution">
    <text evidence="3">The sequence shown here is derived from an EMBL/GenBank/DDBJ whole genome shotgun (WGS) entry which is preliminary data.</text>
</comment>
<dbReference type="GO" id="GO:0015562">
    <property type="term" value="F:efflux transmembrane transporter activity"/>
    <property type="evidence" value="ECO:0007669"/>
    <property type="project" value="InterPro"/>
</dbReference>
<evidence type="ECO:0000313" key="4">
    <source>
        <dbReference type="Proteomes" id="UP000306236"/>
    </source>
</evidence>
<organism evidence="3 4">
    <name type="scientific">Lampropedia aestuarii</name>
    <dbReference type="NCBI Taxonomy" id="2562762"/>
    <lineage>
        <taxon>Bacteria</taxon>
        <taxon>Pseudomonadati</taxon>
        <taxon>Pseudomonadota</taxon>
        <taxon>Betaproteobacteria</taxon>
        <taxon>Burkholderiales</taxon>
        <taxon>Comamonadaceae</taxon>
        <taxon>Lampropedia</taxon>
    </lineage>
</organism>
<keyword evidence="4" id="KW-1185">Reference proteome</keyword>
<dbReference type="AlphaFoldDB" id="A0A4S5BFV5"/>
<feature type="signal peptide" evidence="2">
    <location>
        <begin position="1"/>
        <end position="29"/>
    </location>
</feature>
<dbReference type="PANTHER" id="PTHR30203:SF32">
    <property type="entry name" value="CATION EFFLUX SYSTEM PROTEIN CUSC"/>
    <property type="match status" value="1"/>
</dbReference>
<dbReference type="InterPro" id="IPR003423">
    <property type="entry name" value="OMP_efflux"/>
</dbReference>
<name>A0A4S5BFV5_9BURK</name>
<accession>A0A4S5BFV5</accession>
<keyword evidence="2" id="KW-0812">Transmembrane</keyword>
<keyword evidence="2" id="KW-0732">Signal</keyword>
<reference evidence="3 4" key="1">
    <citation type="submission" date="2019-04" db="EMBL/GenBank/DDBJ databases">
        <title>Lampropedia sp YIM MLB12 draf genome.</title>
        <authorList>
            <person name="Wang Y.-X."/>
        </authorList>
    </citation>
    <scope>NUCLEOTIDE SEQUENCE [LARGE SCALE GENOMIC DNA]</scope>
    <source>
        <strain evidence="3 4">YIM MLB12</strain>
    </source>
</reference>
<dbReference type="SUPFAM" id="SSF56954">
    <property type="entry name" value="Outer membrane efflux proteins (OEP)"/>
    <property type="match status" value="1"/>
</dbReference>
<dbReference type="OrthoDB" id="9770517at2"/>
<keyword evidence="2" id="KW-0472">Membrane</keyword>
<dbReference type="InterPro" id="IPR010131">
    <property type="entry name" value="MdtP/NodT-like"/>
</dbReference>
<dbReference type="Pfam" id="PF02321">
    <property type="entry name" value="OEP"/>
    <property type="match status" value="2"/>
</dbReference>
<dbReference type="GO" id="GO:0005886">
    <property type="term" value="C:plasma membrane"/>
    <property type="evidence" value="ECO:0007669"/>
    <property type="project" value="UniProtKB-SubCell"/>
</dbReference>
<keyword evidence="2" id="KW-0564">Palmitate</keyword>
<comment type="subcellular location">
    <subcellularLocation>
        <location evidence="2">Cell membrane</location>
        <topology evidence="2">Lipid-anchor</topology>
    </subcellularLocation>
</comment>
<dbReference type="RefSeq" id="WP_136407634.1">
    <property type="nucleotide sequence ID" value="NZ_JARXRQ010000020.1"/>
</dbReference>
<keyword evidence="2" id="KW-1134">Transmembrane beta strand</keyword>
<dbReference type="EMBL" id="SSWX01000026">
    <property type="protein sequence ID" value="THJ31214.1"/>
    <property type="molecule type" value="Genomic_DNA"/>
</dbReference>
<dbReference type="Gene3D" id="2.20.200.10">
    <property type="entry name" value="Outer membrane efflux proteins (OEP)"/>
    <property type="match status" value="1"/>
</dbReference>
<protein>
    <submittedName>
        <fullName evidence="3">Efflux transporter outer membrane subunit</fullName>
    </submittedName>
</protein>
<dbReference type="Gene3D" id="1.20.1600.10">
    <property type="entry name" value="Outer membrane efflux proteins (OEP)"/>
    <property type="match status" value="1"/>
</dbReference>
<evidence type="ECO:0000313" key="3">
    <source>
        <dbReference type="EMBL" id="THJ31214.1"/>
    </source>
</evidence>
<proteinExistence type="inferred from homology"/>
<feature type="chain" id="PRO_5020876608" evidence="2">
    <location>
        <begin position="30"/>
        <end position="491"/>
    </location>
</feature>
<gene>
    <name evidence="3" type="ORF">E8K88_15760</name>
</gene>